<dbReference type="AlphaFoldDB" id="A0A8B9FCU3"/>
<name>A0A8B9FCU3_9PSIT</name>
<reference evidence="2" key="2">
    <citation type="submission" date="2025-09" db="UniProtKB">
        <authorList>
            <consortium name="Ensembl"/>
        </authorList>
    </citation>
    <scope>IDENTIFICATION</scope>
</reference>
<dbReference type="GO" id="GO:0005524">
    <property type="term" value="F:ATP binding"/>
    <property type="evidence" value="ECO:0007669"/>
    <property type="project" value="InterPro"/>
</dbReference>
<accession>A0A8B9FCU3</accession>
<dbReference type="InterPro" id="IPR000719">
    <property type="entry name" value="Prot_kinase_dom"/>
</dbReference>
<feature type="domain" description="Protein kinase" evidence="1">
    <location>
        <begin position="22"/>
        <end position="125"/>
    </location>
</feature>
<dbReference type="Gene3D" id="3.30.200.20">
    <property type="entry name" value="Phosphorylase Kinase, domain 1"/>
    <property type="match status" value="1"/>
</dbReference>
<protein>
    <recommendedName>
        <fullName evidence="1">Protein kinase domain-containing protein</fullName>
    </recommendedName>
</protein>
<dbReference type="Ensembl" id="ENSACOT00000007711.1">
    <property type="protein sequence ID" value="ENSACOP00000007447.1"/>
    <property type="gene ID" value="ENSACOG00000005238.1"/>
</dbReference>
<dbReference type="InterPro" id="IPR011009">
    <property type="entry name" value="Kinase-like_dom_sf"/>
</dbReference>
<sequence>MSSGMGCSAGGVPPPQHLSPGMLSATLCHRGRFGVIRLCKENATGKLFMAKIVPYEAERKQSVLQEYEILKALHHERIMALHEAYITPRYLVLICENCAGKEILYSIVDRYAWVQGRGGWLPAQG</sequence>
<evidence type="ECO:0000313" key="2">
    <source>
        <dbReference type="Ensembl" id="ENSACOP00000007447.1"/>
    </source>
</evidence>
<dbReference type="PROSITE" id="PS50011">
    <property type="entry name" value="PROTEIN_KINASE_DOM"/>
    <property type="match status" value="1"/>
</dbReference>
<proteinExistence type="predicted"/>
<dbReference type="GO" id="GO:0004672">
    <property type="term" value="F:protein kinase activity"/>
    <property type="evidence" value="ECO:0007669"/>
    <property type="project" value="InterPro"/>
</dbReference>
<organism evidence="2 3">
    <name type="scientific">Amazona collaria</name>
    <name type="common">yellow-billed parrot</name>
    <dbReference type="NCBI Taxonomy" id="241587"/>
    <lineage>
        <taxon>Eukaryota</taxon>
        <taxon>Metazoa</taxon>
        <taxon>Chordata</taxon>
        <taxon>Craniata</taxon>
        <taxon>Vertebrata</taxon>
        <taxon>Euteleostomi</taxon>
        <taxon>Archelosauria</taxon>
        <taxon>Archosauria</taxon>
        <taxon>Dinosauria</taxon>
        <taxon>Saurischia</taxon>
        <taxon>Theropoda</taxon>
        <taxon>Coelurosauria</taxon>
        <taxon>Aves</taxon>
        <taxon>Neognathae</taxon>
        <taxon>Neoaves</taxon>
        <taxon>Telluraves</taxon>
        <taxon>Australaves</taxon>
        <taxon>Psittaciformes</taxon>
        <taxon>Psittacidae</taxon>
        <taxon>Amazona</taxon>
    </lineage>
</organism>
<dbReference type="Proteomes" id="UP000694522">
    <property type="component" value="Unplaced"/>
</dbReference>
<keyword evidence="3" id="KW-1185">Reference proteome</keyword>
<evidence type="ECO:0000313" key="3">
    <source>
        <dbReference type="Proteomes" id="UP000694522"/>
    </source>
</evidence>
<dbReference type="SUPFAM" id="SSF56112">
    <property type="entry name" value="Protein kinase-like (PK-like)"/>
    <property type="match status" value="1"/>
</dbReference>
<dbReference type="Pfam" id="PF00069">
    <property type="entry name" value="Pkinase"/>
    <property type="match status" value="1"/>
</dbReference>
<dbReference type="PANTHER" id="PTHR24347">
    <property type="entry name" value="SERINE/THREONINE-PROTEIN KINASE"/>
    <property type="match status" value="1"/>
</dbReference>
<reference evidence="2" key="1">
    <citation type="submission" date="2025-08" db="UniProtKB">
        <authorList>
            <consortium name="Ensembl"/>
        </authorList>
    </citation>
    <scope>IDENTIFICATION</scope>
</reference>
<evidence type="ECO:0000259" key="1">
    <source>
        <dbReference type="PROSITE" id="PS50011"/>
    </source>
</evidence>